<dbReference type="EMBL" id="JAACNH010000008">
    <property type="protein sequence ID" value="KAG8435386.1"/>
    <property type="molecule type" value="Genomic_DNA"/>
</dbReference>
<dbReference type="Proteomes" id="UP000812440">
    <property type="component" value="Chromosome 7"/>
</dbReference>
<evidence type="ECO:0000313" key="3">
    <source>
        <dbReference type="Proteomes" id="UP000812440"/>
    </source>
</evidence>
<keyword evidence="3" id="KW-1185">Reference proteome</keyword>
<proteinExistence type="predicted"/>
<comment type="caution">
    <text evidence="2">The sequence shown here is derived from an EMBL/GenBank/DDBJ whole genome shotgun (WGS) entry which is preliminary data.</text>
</comment>
<accession>A0A8T2IZ23</accession>
<keyword evidence="1" id="KW-1133">Transmembrane helix</keyword>
<keyword evidence="1" id="KW-0472">Membrane</keyword>
<evidence type="ECO:0000313" key="2">
    <source>
        <dbReference type="EMBL" id="KAG8435386.1"/>
    </source>
</evidence>
<sequence length="114" mass="13773">MHFNLVKQLHVLRSFMSKKMIRPYWYKKKQKTRVFAHQDNLSQPGSSTFPLRKLNRWEKQTNSHIRTPSMVLFYFLVSSTDSLFILFYYFFFWLSVFSVSSTFGPRSTVTYNFC</sequence>
<organism evidence="2 3">
    <name type="scientific">Hymenochirus boettgeri</name>
    <name type="common">Congo dwarf clawed frog</name>
    <dbReference type="NCBI Taxonomy" id="247094"/>
    <lineage>
        <taxon>Eukaryota</taxon>
        <taxon>Metazoa</taxon>
        <taxon>Chordata</taxon>
        <taxon>Craniata</taxon>
        <taxon>Vertebrata</taxon>
        <taxon>Euteleostomi</taxon>
        <taxon>Amphibia</taxon>
        <taxon>Batrachia</taxon>
        <taxon>Anura</taxon>
        <taxon>Pipoidea</taxon>
        <taxon>Pipidae</taxon>
        <taxon>Pipinae</taxon>
        <taxon>Hymenochirus</taxon>
    </lineage>
</organism>
<feature type="transmembrane region" description="Helical" evidence="1">
    <location>
        <begin position="71"/>
        <end position="91"/>
    </location>
</feature>
<dbReference type="AlphaFoldDB" id="A0A8T2IZ23"/>
<name>A0A8T2IZ23_9PIPI</name>
<reference evidence="2" key="1">
    <citation type="thesis" date="2020" institute="ProQuest LLC" country="789 East Eisenhower Parkway, Ann Arbor, MI, USA">
        <title>Comparative Genomics and Chromosome Evolution.</title>
        <authorList>
            <person name="Mudd A.B."/>
        </authorList>
    </citation>
    <scope>NUCLEOTIDE SEQUENCE</scope>
    <source>
        <strain evidence="2">Female2</strain>
        <tissue evidence="2">Blood</tissue>
    </source>
</reference>
<evidence type="ECO:0000256" key="1">
    <source>
        <dbReference type="SAM" id="Phobius"/>
    </source>
</evidence>
<keyword evidence="1" id="KW-0812">Transmembrane</keyword>
<gene>
    <name evidence="2" type="ORF">GDO86_013368</name>
</gene>
<protein>
    <submittedName>
        <fullName evidence="2">Uncharacterized protein</fullName>
    </submittedName>
</protein>